<keyword evidence="5 6" id="KW-0472">Membrane</keyword>
<dbReference type="Pfam" id="PF08395">
    <property type="entry name" value="7tm_7"/>
    <property type="match status" value="1"/>
</dbReference>
<keyword evidence="6" id="KW-0675">Receptor</keyword>
<keyword evidence="6" id="KW-0807">Transducer</keyword>
<dbReference type="GO" id="GO:0005886">
    <property type="term" value="C:plasma membrane"/>
    <property type="evidence" value="ECO:0007669"/>
    <property type="project" value="UniProtKB-SubCell"/>
</dbReference>
<proteinExistence type="inferred from homology"/>
<dbReference type="GO" id="GO:0050909">
    <property type="term" value="P:sensory perception of taste"/>
    <property type="evidence" value="ECO:0007669"/>
    <property type="project" value="InterPro"/>
</dbReference>
<comment type="similarity">
    <text evidence="6">Belongs to the insect chemoreceptor superfamily. Gustatory receptor (GR) family.</text>
</comment>
<evidence type="ECO:0000313" key="8">
    <source>
        <dbReference type="Proteomes" id="UP001151699"/>
    </source>
</evidence>
<gene>
    <name evidence="7" type="ORF">Bhyg_05706</name>
</gene>
<keyword evidence="2 6" id="KW-1003">Cell membrane</keyword>
<evidence type="ECO:0000313" key="7">
    <source>
        <dbReference type="EMBL" id="KAJ6640774.1"/>
    </source>
</evidence>
<comment type="function">
    <text evidence="6">Gustatory receptor which mediates acceptance or avoidance behavior, depending on its substrates.</text>
</comment>
<feature type="non-terminal residue" evidence="7">
    <location>
        <position position="1"/>
    </location>
</feature>
<evidence type="ECO:0000256" key="1">
    <source>
        <dbReference type="ARBA" id="ARBA00004651"/>
    </source>
</evidence>
<organism evidence="7 8">
    <name type="scientific">Pseudolycoriella hygida</name>
    <dbReference type="NCBI Taxonomy" id="35572"/>
    <lineage>
        <taxon>Eukaryota</taxon>
        <taxon>Metazoa</taxon>
        <taxon>Ecdysozoa</taxon>
        <taxon>Arthropoda</taxon>
        <taxon>Hexapoda</taxon>
        <taxon>Insecta</taxon>
        <taxon>Pterygota</taxon>
        <taxon>Neoptera</taxon>
        <taxon>Endopterygota</taxon>
        <taxon>Diptera</taxon>
        <taxon>Nematocera</taxon>
        <taxon>Sciaroidea</taxon>
        <taxon>Sciaridae</taxon>
        <taxon>Pseudolycoriella</taxon>
    </lineage>
</organism>
<dbReference type="InterPro" id="IPR013604">
    <property type="entry name" value="7TM_chemorcpt"/>
</dbReference>
<evidence type="ECO:0000256" key="6">
    <source>
        <dbReference type="RuleBase" id="RU363108"/>
    </source>
</evidence>
<reference evidence="7" key="1">
    <citation type="submission" date="2022-07" db="EMBL/GenBank/DDBJ databases">
        <authorList>
            <person name="Trinca V."/>
            <person name="Uliana J.V.C."/>
            <person name="Torres T.T."/>
            <person name="Ward R.J."/>
            <person name="Monesi N."/>
        </authorList>
    </citation>
    <scope>NUCLEOTIDE SEQUENCE</scope>
    <source>
        <strain evidence="7">HSMRA1968</strain>
        <tissue evidence="7">Whole embryos</tissue>
    </source>
</reference>
<dbReference type="EMBL" id="WJQU01000002">
    <property type="protein sequence ID" value="KAJ6640774.1"/>
    <property type="molecule type" value="Genomic_DNA"/>
</dbReference>
<dbReference type="Proteomes" id="UP001151699">
    <property type="component" value="Chromosome B"/>
</dbReference>
<comment type="caution">
    <text evidence="7">The sequence shown here is derived from an EMBL/GenBank/DDBJ whole genome shotgun (WGS) entry which is preliminary data.</text>
</comment>
<name>A0A9Q0MZC9_9DIPT</name>
<evidence type="ECO:0000256" key="4">
    <source>
        <dbReference type="ARBA" id="ARBA00022989"/>
    </source>
</evidence>
<evidence type="ECO:0000256" key="3">
    <source>
        <dbReference type="ARBA" id="ARBA00022692"/>
    </source>
</evidence>
<comment type="subcellular location">
    <subcellularLocation>
        <location evidence="1 6">Cell membrane</location>
        <topology evidence="1 6">Multi-pass membrane protein</topology>
    </subcellularLocation>
</comment>
<dbReference type="GO" id="GO:0007165">
    <property type="term" value="P:signal transduction"/>
    <property type="evidence" value="ECO:0007669"/>
    <property type="project" value="UniProtKB-KW"/>
</dbReference>
<dbReference type="AlphaFoldDB" id="A0A9Q0MZC9"/>
<evidence type="ECO:0000256" key="5">
    <source>
        <dbReference type="ARBA" id="ARBA00023136"/>
    </source>
</evidence>
<keyword evidence="3 6" id="KW-0812">Transmembrane</keyword>
<comment type="caution">
    <text evidence="6">Lacks conserved residue(s) required for the propagation of feature annotation.</text>
</comment>
<accession>A0A9Q0MZC9</accession>
<evidence type="ECO:0000256" key="2">
    <source>
        <dbReference type="ARBA" id="ARBA00022475"/>
    </source>
</evidence>
<keyword evidence="8" id="KW-1185">Reference proteome</keyword>
<sequence>MISPDAPILARSYISQTIIVDICSLSVFWINMSRSTRAFAKHSFMPLFIYMPLIAVRLHQNAFYGGILVLHIAYRQLNKHLLQLVTTTTNSEFYSKNYKQFIERYCGLSDEMDRVASLHSKLSEVTKAFNSVFDIQLFMWISLELNGLIMRCFLQYIGIVHLFNDHAYTEALVLHQFLNMGTIILNWLEIFFTSYTCDILTTETIGFDIFNLSMLWINIKRSSKVLSKHPYMPLFVYMPSLAANYTGVILHTVNMDTKVDIRFRRSIDTFSTHILLNQLKITGFGMFNINLRTVY</sequence>
<keyword evidence="4 6" id="KW-1133">Transmembrane helix</keyword>
<feature type="transmembrane region" description="Helical" evidence="6">
    <location>
        <begin position="13"/>
        <end position="32"/>
    </location>
</feature>
<feature type="transmembrane region" description="Helical" evidence="6">
    <location>
        <begin position="44"/>
        <end position="74"/>
    </location>
</feature>
<dbReference type="OrthoDB" id="6366728at2759"/>
<protein>
    <recommendedName>
        <fullName evidence="6">Gustatory receptor</fullName>
    </recommendedName>
</protein>